<protein>
    <submittedName>
        <fullName evidence="2">Uncharacterized protein</fullName>
    </submittedName>
</protein>
<feature type="non-terminal residue" evidence="2">
    <location>
        <position position="1"/>
    </location>
</feature>
<reference evidence="2 3" key="1">
    <citation type="journal article" date="2021" name="Hortic Res">
        <title>The domestication of Cucurbita argyrosperma as revealed by the genome of its wild relative.</title>
        <authorList>
            <person name="Barrera-Redondo J."/>
            <person name="Sanchez-de la Vega G."/>
            <person name="Aguirre-Liguori J.A."/>
            <person name="Castellanos-Morales G."/>
            <person name="Gutierrez-Guerrero Y.T."/>
            <person name="Aguirre-Dugua X."/>
            <person name="Aguirre-Planter E."/>
            <person name="Tenaillon M.I."/>
            <person name="Lira-Saade R."/>
            <person name="Eguiarte L.E."/>
        </authorList>
    </citation>
    <scope>NUCLEOTIDE SEQUENCE [LARGE SCALE GENOMIC DNA]</scope>
    <source>
        <strain evidence="2">JBR-2021</strain>
    </source>
</reference>
<feature type="compositionally biased region" description="Polar residues" evidence="1">
    <location>
        <begin position="33"/>
        <end position="42"/>
    </location>
</feature>
<feature type="region of interest" description="Disordered" evidence="1">
    <location>
        <begin position="88"/>
        <end position="108"/>
    </location>
</feature>
<gene>
    <name evidence="2" type="ORF">SDJN03_05875</name>
</gene>
<sequence>MKNGRVGQTAREKRLKQASTSDEFRSQGKGVMASSQPRVTLSKSEKALNSLEEVGLKDLSPKIVIGDILAMNLNEMVETAIFISTAKPSIEENANSLEPSSKEKLRDH</sequence>
<evidence type="ECO:0000313" key="3">
    <source>
        <dbReference type="Proteomes" id="UP000685013"/>
    </source>
</evidence>
<name>A0AAV6NMV6_9ROSI</name>
<dbReference type="Proteomes" id="UP000685013">
    <property type="component" value="Chromosome 4"/>
</dbReference>
<evidence type="ECO:0000256" key="1">
    <source>
        <dbReference type="SAM" id="MobiDB-lite"/>
    </source>
</evidence>
<accession>A0AAV6NMV6</accession>
<keyword evidence="3" id="KW-1185">Reference proteome</keyword>
<dbReference type="AlphaFoldDB" id="A0AAV6NMV6"/>
<dbReference type="EMBL" id="JAGKQH010000004">
    <property type="protein sequence ID" value="KAG6600642.1"/>
    <property type="molecule type" value="Genomic_DNA"/>
</dbReference>
<proteinExistence type="predicted"/>
<organism evidence="2 3">
    <name type="scientific">Cucurbita argyrosperma subsp. sororia</name>
    <dbReference type="NCBI Taxonomy" id="37648"/>
    <lineage>
        <taxon>Eukaryota</taxon>
        <taxon>Viridiplantae</taxon>
        <taxon>Streptophyta</taxon>
        <taxon>Embryophyta</taxon>
        <taxon>Tracheophyta</taxon>
        <taxon>Spermatophyta</taxon>
        <taxon>Magnoliopsida</taxon>
        <taxon>eudicotyledons</taxon>
        <taxon>Gunneridae</taxon>
        <taxon>Pentapetalae</taxon>
        <taxon>rosids</taxon>
        <taxon>fabids</taxon>
        <taxon>Cucurbitales</taxon>
        <taxon>Cucurbitaceae</taxon>
        <taxon>Cucurbiteae</taxon>
        <taxon>Cucurbita</taxon>
    </lineage>
</organism>
<evidence type="ECO:0000313" key="2">
    <source>
        <dbReference type="EMBL" id="KAG6600642.1"/>
    </source>
</evidence>
<comment type="caution">
    <text evidence="2">The sequence shown here is derived from an EMBL/GenBank/DDBJ whole genome shotgun (WGS) entry which is preliminary data.</text>
</comment>
<feature type="region of interest" description="Disordered" evidence="1">
    <location>
        <begin position="1"/>
        <end position="42"/>
    </location>
</feature>